<sequence>MTDPLVSCVMPTRDRPRFVAQAVAYFLRQDYPHRELVIVDDGESPVLAHVPDDPRVRYVRLDRRHRLGAKRNLACRHSRGELIANWDDDDWMADDRLSRQVRALTDSGADACGLRELLYLRPLAGDAWRYRPMPTDPPWLAGATLLYRRAAWQAHPYPEVDVGEDATFVRGLGRLHALPDPRWYVALLHPGNSGPKALGDRRWQPTDLAEVLGLLAADQTFYAGLRGSLAPRKPGTAVTLASDLFVYDGYASMAEYLALGMARAGARVNLAPLTLDERGISGELRTLLAASRPEVPGPVLYSSYPRPELERYARREHFIHTMWESSRLPADWPAKLNRARAVLVPTRFVAGVCRASGVRVPIEVVPDGVDPAVYPALARPRRRGLTTLVVATTLPRKHLAEAVAAWRLASGADPDARLVIKSRFDMGASPDPDPRISVVAGSETTRGIAHWYRQADVLLALGNEGFGLPLIEGMATGLPVVALDSEGQSDACRDAGELVLAVPPARFERCREPGYGECGVRGVPDVATVAAKLRWVATHRDEAADLGRAASAWVHKHRNVWHKGPAALAVMERHVRPVRPLRPRRALWVPSWGRRCGIAEYAHALLRHAPRAFATAGPPRPGTASLLHVEHEDGLFTDATLATQLARARAAGVPVLVTEHSVHDGARDFEAAASTLVALTGEGAGKLRDRWPGKRVVHVPHGCPTWFPRRKSRRGRVLGAFGFLRPYKGFHRLLDVLRALPGTELLLLAYADSEPDVAAWRAASAGLPVRWEPGYLPAAHVARRLAEEADALAFWYDDVPHASASGAVRIGLASGVPVLTSPTGWFADLAEVTHQPADLESGVAELLDDSALRDRLSTAAREFCHQHSWRRTAEEYVRLWDTVDH</sequence>
<dbReference type="InterPro" id="IPR001173">
    <property type="entry name" value="Glyco_trans_2-like"/>
</dbReference>
<dbReference type="SUPFAM" id="SSF53756">
    <property type="entry name" value="UDP-Glycosyltransferase/glycogen phosphorylase"/>
    <property type="match status" value="2"/>
</dbReference>
<accession>A0A6V8LCF7</accession>
<dbReference type="Gene3D" id="3.40.50.2000">
    <property type="entry name" value="Glycogen Phosphorylase B"/>
    <property type="match status" value="3"/>
</dbReference>
<comment type="caution">
    <text evidence="2">The sequence shown here is derived from an EMBL/GenBank/DDBJ whole genome shotgun (WGS) entry which is preliminary data.</text>
</comment>
<dbReference type="SUPFAM" id="SSF53448">
    <property type="entry name" value="Nucleotide-diphospho-sugar transferases"/>
    <property type="match status" value="1"/>
</dbReference>
<dbReference type="PANTHER" id="PTHR46656:SF3">
    <property type="entry name" value="PUTATIVE-RELATED"/>
    <property type="match status" value="1"/>
</dbReference>
<reference evidence="2 3" key="2">
    <citation type="submission" date="2020-03" db="EMBL/GenBank/DDBJ databases">
        <authorList>
            <person name="Ichikawa N."/>
            <person name="Kimura A."/>
            <person name="Kitahashi Y."/>
            <person name="Uohara A."/>
        </authorList>
    </citation>
    <scope>NUCLEOTIDE SEQUENCE [LARGE SCALE GENOMIC DNA]</scope>
    <source>
        <strain evidence="2 3">NBRC 108638</strain>
    </source>
</reference>
<evidence type="ECO:0000259" key="1">
    <source>
        <dbReference type="Pfam" id="PF00535"/>
    </source>
</evidence>
<protein>
    <recommendedName>
        <fullName evidence="1">Glycosyltransferase 2-like domain-containing protein</fullName>
    </recommendedName>
</protein>
<dbReference type="CDD" id="cd00761">
    <property type="entry name" value="Glyco_tranf_GTA_type"/>
    <property type="match status" value="1"/>
</dbReference>
<feature type="domain" description="Glycosyltransferase 2-like" evidence="1">
    <location>
        <begin position="7"/>
        <end position="111"/>
    </location>
</feature>
<name>A0A6V8LCF7_9ACTN</name>
<dbReference type="AlphaFoldDB" id="A0A6V8LCF7"/>
<dbReference type="RefSeq" id="WP_173079502.1">
    <property type="nucleotide sequence ID" value="NZ_BAABJB010000011.1"/>
</dbReference>
<dbReference type="InterPro" id="IPR029044">
    <property type="entry name" value="Nucleotide-diphossugar_trans"/>
</dbReference>
<dbReference type="PANTHER" id="PTHR46656">
    <property type="entry name" value="PUTATIVE-RELATED"/>
    <property type="match status" value="1"/>
</dbReference>
<evidence type="ECO:0000313" key="2">
    <source>
        <dbReference type="EMBL" id="GFJ92678.1"/>
    </source>
</evidence>
<dbReference type="Proteomes" id="UP000482960">
    <property type="component" value="Unassembled WGS sequence"/>
</dbReference>
<evidence type="ECO:0000313" key="3">
    <source>
        <dbReference type="Proteomes" id="UP000482960"/>
    </source>
</evidence>
<dbReference type="CDD" id="cd03801">
    <property type="entry name" value="GT4_PimA-like"/>
    <property type="match status" value="1"/>
</dbReference>
<organism evidence="2 3">
    <name type="scientific">Phytohabitans rumicis</name>
    <dbReference type="NCBI Taxonomy" id="1076125"/>
    <lineage>
        <taxon>Bacteria</taxon>
        <taxon>Bacillati</taxon>
        <taxon>Actinomycetota</taxon>
        <taxon>Actinomycetes</taxon>
        <taxon>Micromonosporales</taxon>
        <taxon>Micromonosporaceae</taxon>
    </lineage>
</organism>
<proteinExistence type="predicted"/>
<dbReference type="Pfam" id="PF13692">
    <property type="entry name" value="Glyco_trans_1_4"/>
    <property type="match status" value="1"/>
</dbReference>
<dbReference type="Gene3D" id="3.90.550.10">
    <property type="entry name" value="Spore Coat Polysaccharide Biosynthesis Protein SpsA, Chain A"/>
    <property type="match status" value="1"/>
</dbReference>
<dbReference type="Pfam" id="PF00535">
    <property type="entry name" value="Glycos_transf_2"/>
    <property type="match status" value="1"/>
</dbReference>
<gene>
    <name evidence="2" type="ORF">Prum_063200</name>
</gene>
<keyword evidence="3" id="KW-1185">Reference proteome</keyword>
<dbReference type="EMBL" id="BLPG01000001">
    <property type="protein sequence ID" value="GFJ92678.1"/>
    <property type="molecule type" value="Genomic_DNA"/>
</dbReference>
<reference evidence="2 3" key="1">
    <citation type="submission" date="2020-03" db="EMBL/GenBank/DDBJ databases">
        <title>Whole genome shotgun sequence of Phytohabitans rumicis NBRC 108638.</title>
        <authorList>
            <person name="Komaki H."/>
            <person name="Tamura T."/>
        </authorList>
    </citation>
    <scope>NUCLEOTIDE SEQUENCE [LARGE SCALE GENOMIC DNA]</scope>
    <source>
        <strain evidence="2 3">NBRC 108638</strain>
    </source>
</reference>